<dbReference type="EMBL" id="CM043787">
    <property type="protein sequence ID" value="KAI4830284.1"/>
    <property type="molecule type" value="Genomic_DNA"/>
</dbReference>
<organism evidence="1 2">
    <name type="scientific">Chaenocephalus aceratus</name>
    <name type="common">Blackfin icefish</name>
    <name type="synonym">Chaenichthys aceratus</name>
    <dbReference type="NCBI Taxonomy" id="36190"/>
    <lineage>
        <taxon>Eukaryota</taxon>
        <taxon>Metazoa</taxon>
        <taxon>Chordata</taxon>
        <taxon>Craniata</taxon>
        <taxon>Vertebrata</taxon>
        <taxon>Euteleostomi</taxon>
        <taxon>Actinopterygii</taxon>
        <taxon>Neopterygii</taxon>
        <taxon>Teleostei</taxon>
        <taxon>Neoteleostei</taxon>
        <taxon>Acanthomorphata</taxon>
        <taxon>Eupercaria</taxon>
        <taxon>Perciformes</taxon>
        <taxon>Notothenioidei</taxon>
        <taxon>Channichthyidae</taxon>
        <taxon>Chaenocephalus</taxon>
    </lineage>
</organism>
<comment type="caution">
    <text evidence="1">The sequence shown here is derived from an EMBL/GenBank/DDBJ whole genome shotgun (WGS) entry which is preliminary data.</text>
</comment>
<name>A0ACB9XTN4_CHAAC</name>
<sequence length="159" mass="16750">PQSLSSPPSTLAFQHEAVSSSPNSAHVPRPAPLSLSLLPPLGNLPLSAGAHCGGSQSANLPSICPPPQCQLTPATPHQDSAGWPSPSLFPAPHHPSSPTLISIHPKPFFSHTPLTSSLFVPALPLVVQLFSETSPDTMPRERSRHSQSQEPGHINQQQS</sequence>
<evidence type="ECO:0000313" key="2">
    <source>
        <dbReference type="Proteomes" id="UP001057452"/>
    </source>
</evidence>
<proteinExistence type="predicted"/>
<feature type="non-terminal residue" evidence="1">
    <location>
        <position position="1"/>
    </location>
</feature>
<dbReference type="Proteomes" id="UP001057452">
    <property type="component" value="Chromosome 3"/>
</dbReference>
<gene>
    <name evidence="1" type="ORF">KUCAC02_001928</name>
</gene>
<reference evidence="1" key="1">
    <citation type="submission" date="2022-05" db="EMBL/GenBank/DDBJ databases">
        <title>Chromosome-level genome of Chaenocephalus aceratus.</title>
        <authorList>
            <person name="Park H."/>
        </authorList>
    </citation>
    <scope>NUCLEOTIDE SEQUENCE</scope>
    <source>
        <strain evidence="1">KU_202001</strain>
    </source>
</reference>
<protein>
    <submittedName>
        <fullName evidence="1">Uncharacterized protein</fullName>
    </submittedName>
</protein>
<keyword evidence="2" id="KW-1185">Reference proteome</keyword>
<feature type="non-terminal residue" evidence="1">
    <location>
        <position position="159"/>
    </location>
</feature>
<accession>A0ACB9XTN4</accession>
<evidence type="ECO:0000313" key="1">
    <source>
        <dbReference type="EMBL" id="KAI4830284.1"/>
    </source>
</evidence>